<comment type="caution">
    <text evidence="1">The sequence shown here is derived from an EMBL/GenBank/DDBJ whole genome shotgun (WGS) entry which is preliminary data.</text>
</comment>
<evidence type="ECO:0000313" key="1">
    <source>
        <dbReference type="EMBL" id="KAF3562430.1"/>
    </source>
</evidence>
<dbReference type="EMBL" id="QGKV02000759">
    <property type="protein sequence ID" value="KAF3562430.1"/>
    <property type="molecule type" value="Genomic_DNA"/>
</dbReference>
<accession>A0ABQ7CTC4</accession>
<name>A0ABQ7CTC4_BRACR</name>
<organism evidence="1 2">
    <name type="scientific">Brassica cretica</name>
    <name type="common">Mustard</name>
    <dbReference type="NCBI Taxonomy" id="69181"/>
    <lineage>
        <taxon>Eukaryota</taxon>
        <taxon>Viridiplantae</taxon>
        <taxon>Streptophyta</taxon>
        <taxon>Embryophyta</taxon>
        <taxon>Tracheophyta</taxon>
        <taxon>Spermatophyta</taxon>
        <taxon>Magnoliopsida</taxon>
        <taxon>eudicotyledons</taxon>
        <taxon>Gunneridae</taxon>
        <taxon>Pentapetalae</taxon>
        <taxon>rosids</taxon>
        <taxon>malvids</taxon>
        <taxon>Brassicales</taxon>
        <taxon>Brassicaceae</taxon>
        <taxon>Brassiceae</taxon>
        <taxon>Brassica</taxon>
    </lineage>
</organism>
<protein>
    <recommendedName>
        <fullName evidence="3">Ig-like domain-containing protein</fullName>
    </recommendedName>
</protein>
<gene>
    <name evidence="1" type="ORF">DY000_02013205</name>
</gene>
<sequence length="57" mass="6313">MRLLRLQGGRRSTIKILAALPPPFKFACSVSGRPGMHAVVEISWESTCSFLILRLSI</sequence>
<reference evidence="1 2" key="1">
    <citation type="journal article" date="2020" name="BMC Genomics">
        <title>Intraspecific diversification of the crop wild relative Brassica cretica Lam. using demographic model selection.</title>
        <authorList>
            <person name="Kioukis A."/>
            <person name="Michalopoulou V.A."/>
            <person name="Briers L."/>
            <person name="Pirintsos S."/>
            <person name="Studholme D.J."/>
            <person name="Pavlidis P."/>
            <person name="Sarris P.F."/>
        </authorList>
    </citation>
    <scope>NUCLEOTIDE SEQUENCE [LARGE SCALE GENOMIC DNA]</scope>
    <source>
        <strain evidence="2">cv. PFS-1207/04</strain>
    </source>
</reference>
<dbReference type="Proteomes" id="UP000266723">
    <property type="component" value="Unassembled WGS sequence"/>
</dbReference>
<keyword evidence="2" id="KW-1185">Reference proteome</keyword>
<evidence type="ECO:0000313" key="2">
    <source>
        <dbReference type="Proteomes" id="UP000266723"/>
    </source>
</evidence>
<evidence type="ECO:0008006" key="3">
    <source>
        <dbReference type="Google" id="ProtNLM"/>
    </source>
</evidence>
<proteinExistence type="predicted"/>